<dbReference type="EMBL" id="CABPSX010000010">
    <property type="protein sequence ID" value="VVG73170.1"/>
    <property type="molecule type" value="Genomic_DNA"/>
</dbReference>
<accession>A0A5E5PA47</accession>
<protein>
    <submittedName>
        <fullName evidence="4">Mu P family protein</fullName>
    </submittedName>
</protein>
<dbReference type="InterPro" id="IPR053982">
    <property type="entry name" value="Gp44/GpP-like_C"/>
</dbReference>
<dbReference type="Pfam" id="PF22255">
    <property type="entry name" value="Gp44-like_2nd"/>
    <property type="match status" value="1"/>
</dbReference>
<feature type="domain" description="Baseplate hub protein gp44-like N-terminal" evidence="1">
    <location>
        <begin position="25"/>
        <end position="101"/>
    </location>
</feature>
<feature type="domain" description="Baseplate hub protein gp44/GpP-like C-terminal" evidence="2">
    <location>
        <begin position="267"/>
        <end position="355"/>
    </location>
</feature>
<reference evidence="4 5" key="1">
    <citation type="submission" date="2019-08" db="EMBL/GenBank/DDBJ databases">
        <authorList>
            <person name="Peeters C."/>
        </authorList>
    </citation>
    <scope>NUCLEOTIDE SEQUENCE [LARGE SCALE GENOMIC DNA]</scope>
    <source>
        <strain evidence="4 5">LMG 18089</strain>
    </source>
</reference>
<dbReference type="InterPro" id="IPR023399">
    <property type="entry name" value="Baseplate-like_2-layer_sand"/>
</dbReference>
<evidence type="ECO:0000259" key="1">
    <source>
        <dbReference type="Pfam" id="PF21683"/>
    </source>
</evidence>
<dbReference type="SUPFAM" id="SSF69279">
    <property type="entry name" value="Phage tail proteins"/>
    <property type="match status" value="2"/>
</dbReference>
<dbReference type="AlphaFoldDB" id="A0A5E5PA47"/>
<dbReference type="Pfam" id="PF21929">
    <property type="entry name" value="GpP_4th"/>
    <property type="match status" value="1"/>
</dbReference>
<gene>
    <name evidence="4" type="ORF">PAP18089_04173</name>
</gene>
<dbReference type="InterPro" id="IPR049354">
    <property type="entry name" value="GpP-like_N"/>
</dbReference>
<dbReference type="Pfam" id="PF21683">
    <property type="entry name" value="GpP-like_1st"/>
    <property type="match status" value="1"/>
</dbReference>
<dbReference type="PIRSF" id="PIRSF004440">
    <property type="entry name" value="GpP"/>
    <property type="match status" value="1"/>
</dbReference>
<proteinExistence type="predicted"/>
<dbReference type="Gene3D" id="3.30.1920.10">
    <property type="entry name" value="Baseplate protein-like domains - 2 layer sandwich fold"/>
    <property type="match status" value="1"/>
</dbReference>
<dbReference type="Gene3D" id="3.55.50.10">
    <property type="entry name" value="Baseplate protein-like domains"/>
    <property type="match status" value="1"/>
</dbReference>
<dbReference type="InterPro" id="IPR026276">
    <property type="entry name" value="Baseplate_GpP"/>
</dbReference>
<name>A0A5E5PA47_9BURK</name>
<evidence type="ECO:0000259" key="2">
    <source>
        <dbReference type="Pfam" id="PF21929"/>
    </source>
</evidence>
<dbReference type="InterPro" id="IPR053981">
    <property type="entry name" value="Gp44/GpP-like_2nd"/>
</dbReference>
<evidence type="ECO:0000259" key="3">
    <source>
        <dbReference type="Pfam" id="PF22255"/>
    </source>
</evidence>
<evidence type="ECO:0000313" key="4">
    <source>
        <dbReference type="EMBL" id="VVG73170.1"/>
    </source>
</evidence>
<organism evidence="4 5">
    <name type="scientific">Pandoraea apista</name>
    <dbReference type="NCBI Taxonomy" id="93218"/>
    <lineage>
        <taxon>Bacteria</taxon>
        <taxon>Pseudomonadati</taxon>
        <taxon>Pseudomonadota</taxon>
        <taxon>Betaproteobacteria</taxon>
        <taxon>Burkholderiales</taxon>
        <taxon>Burkholderiaceae</taxon>
        <taxon>Pandoraea</taxon>
    </lineage>
</organism>
<feature type="domain" description="Baseplate hub protein gp44/GpP-like second" evidence="3">
    <location>
        <begin position="104"/>
        <end position="187"/>
    </location>
</feature>
<dbReference type="Proteomes" id="UP000364291">
    <property type="component" value="Unassembled WGS sequence"/>
</dbReference>
<evidence type="ECO:0000313" key="5">
    <source>
        <dbReference type="Proteomes" id="UP000364291"/>
    </source>
</evidence>
<sequence>MSEIICLKVAKLIAQEGGTTGTTRELSGWTRLRVTRSCERFPSDFELTATEVFPGQSLDVVVSPGDECVLMLDNDPVITGYVDRVTPSISADSHEIHITGRGKCEDLLDCAAIWPNCQMANVSAFTIAKSLAAAYNIDVSCDVPDLLIIPQLNVSPLETVFDVVERVARYSALLVYEDRSGNMVLARAGTEAMASGVQEGVNIEAATASRSMDRRYSHITAQLTGSNNMSDLSSLLAPHFTATDPNVPRRRERVIIAECGELGWEVGKQRALWEVAWRRGRAEVIRVTVDNWRDIEGSLWEPNKLIDVLIPSLKVSGDQAGTVAQRMMIADVTFTLDESGTHAELTLMPPEAFEPKPILLYPQYGDIVGTVPLR</sequence>
<dbReference type="Gene3D" id="2.30.300.10">
    <property type="entry name" value="Baseplate protein-like domain - beta roll fold"/>
    <property type="match status" value="1"/>
</dbReference>
<dbReference type="RefSeq" id="WP_224787550.1">
    <property type="nucleotide sequence ID" value="NZ_CABPSX010000010.1"/>
</dbReference>